<evidence type="ECO:0000256" key="1">
    <source>
        <dbReference type="SAM" id="MobiDB-lite"/>
    </source>
</evidence>
<evidence type="ECO:0000313" key="2">
    <source>
        <dbReference type="EMBL" id="KAG8498149.1"/>
    </source>
</evidence>
<comment type="caution">
    <text evidence="2">The sequence shown here is derived from an EMBL/GenBank/DDBJ whole genome shotgun (WGS) entry which is preliminary data.</text>
</comment>
<reference evidence="2 3" key="1">
    <citation type="journal article" date="2021" name="bioRxiv">
        <title>The Gossypium anomalum genome as a resource for cotton improvement and evolutionary analysis of hybrid incompatibility.</title>
        <authorList>
            <person name="Grover C.E."/>
            <person name="Yuan D."/>
            <person name="Arick M.A."/>
            <person name="Miller E.R."/>
            <person name="Hu G."/>
            <person name="Peterson D.G."/>
            <person name="Wendel J.F."/>
            <person name="Udall J.A."/>
        </authorList>
    </citation>
    <scope>NUCLEOTIDE SEQUENCE [LARGE SCALE GENOMIC DNA]</scope>
    <source>
        <strain evidence="2">JFW-Udall</strain>
        <tissue evidence="2">Leaf</tissue>
    </source>
</reference>
<dbReference type="Proteomes" id="UP000701853">
    <property type="component" value="Chromosome 3"/>
</dbReference>
<feature type="region of interest" description="Disordered" evidence="1">
    <location>
        <begin position="79"/>
        <end position="98"/>
    </location>
</feature>
<accession>A0A8J5Z1C0</accession>
<protein>
    <submittedName>
        <fullName evidence="2">Uncharacterized protein</fullName>
    </submittedName>
</protein>
<sequence>MAVASEEYKRFEAVLLGLCHPLRRCSGCCWLRHHATYQLPQPSVGGSADENARSESLDTNARYVAALRGETLTRTPYQRIQPVPKQNVEKMSNNNEKA</sequence>
<feature type="compositionally biased region" description="Polar residues" evidence="1">
    <location>
        <begin position="89"/>
        <end position="98"/>
    </location>
</feature>
<proteinExistence type="predicted"/>
<keyword evidence="3" id="KW-1185">Reference proteome</keyword>
<gene>
    <name evidence="2" type="ORF">CXB51_007442</name>
</gene>
<evidence type="ECO:0000313" key="3">
    <source>
        <dbReference type="Proteomes" id="UP000701853"/>
    </source>
</evidence>
<dbReference type="AlphaFoldDB" id="A0A8J5Z1C0"/>
<organism evidence="2 3">
    <name type="scientific">Gossypium anomalum</name>
    <dbReference type="NCBI Taxonomy" id="47600"/>
    <lineage>
        <taxon>Eukaryota</taxon>
        <taxon>Viridiplantae</taxon>
        <taxon>Streptophyta</taxon>
        <taxon>Embryophyta</taxon>
        <taxon>Tracheophyta</taxon>
        <taxon>Spermatophyta</taxon>
        <taxon>Magnoliopsida</taxon>
        <taxon>eudicotyledons</taxon>
        <taxon>Gunneridae</taxon>
        <taxon>Pentapetalae</taxon>
        <taxon>rosids</taxon>
        <taxon>malvids</taxon>
        <taxon>Malvales</taxon>
        <taxon>Malvaceae</taxon>
        <taxon>Malvoideae</taxon>
        <taxon>Gossypium</taxon>
    </lineage>
</organism>
<name>A0A8J5Z1C0_9ROSI</name>
<dbReference type="EMBL" id="JAHUZN010000003">
    <property type="protein sequence ID" value="KAG8498149.1"/>
    <property type="molecule type" value="Genomic_DNA"/>
</dbReference>
<dbReference type="OrthoDB" id="10494520at2759"/>
<dbReference type="PANTHER" id="PTHR36338:SF1">
    <property type="entry name" value="OS02G0495900 PROTEIN"/>
    <property type="match status" value="1"/>
</dbReference>
<dbReference type="PANTHER" id="PTHR36338">
    <property type="entry name" value="OS02G0495900 PROTEIN"/>
    <property type="match status" value="1"/>
</dbReference>